<dbReference type="InterPro" id="IPR029052">
    <property type="entry name" value="Metallo-depent_PP-like"/>
</dbReference>
<dbReference type="RefSeq" id="WP_094923159.1">
    <property type="nucleotide sequence ID" value="NZ_NPIA01000002.1"/>
</dbReference>
<keyword evidence="5" id="KW-1185">Reference proteome</keyword>
<comment type="caution">
    <text evidence="4">The sequence shown here is derived from an EMBL/GenBank/DDBJ whole genome shotgun (WGS) entry which is preliminary data.</text>
</comment>
<evidence type="ECO:0000256" key="2">
    <source>
        <dbReference type="RuleBase" id="RU362039"/>
    </source>
</evidence>
<gene>
    <name evidence="4" type="ORF">CIB95_05925</name>
</gene>
<dbReference type="AlphaFoldDB" id="A0A263BVW9"/>
<comment type="cofactor">
    <cofactor evidence="2">
        <name>a divalent metal cation</name>
        <dbReference type="ChEBI" id="CHEBI:60240"/>
    </cofactor>
</comment>
<dbReference type="Gene3D" id="3.60.21.10">
    <property type="match status" value="1"/>
</dbReference>
<dbReference type="EMBL" id="NPIA01000002">
    <property type="protein sequence ID" value="OZM57893.1"/>
    <property type="molecule type" value="Genomic_DNA"/>
</dbReference>
<dbReference type="SUPFAM" id="SSF56300">
    <property type="entry name" value="Metallo-dependent phosphatases"/>
    <property type="match status" value="1"/>
</dbReference>
<dbReference type="Pfam" id="PF12850">
    <property type="entry name" value="Metallophos_2"/>
    <property type="match status" value="1"/>
</dbReference>
<dbReference type="InterPro" id="IPR041802">
    <property type="entry name" value="MPP_YfcE"/>
</dbReference>
<dbReference type="InterPro" id="IPR024654">
    <property type="entry name" value="Calcineurin-like_PHP_lpxH"/>
</dbReference>
<evidence type="ECO:0000313" key="5">
    <source>
        <dbReference type="Proteomes" id="UP000217083"/>
    </source>
</evidence>
<feature type="domain" description="Calcineurin-like phosphoesterase" evidence="3">
    <location>
        <begin position="1"/>
        <end position="144"/>
    </location>
</feature>
<evidence type="ECO:0000256" key="1">
    <source>
        <dbReference type="ARBA" id="ARBA00008950"/>
    </source>
</evidence>
<evidence type="ECO:0000313" key="4">
    <source>
        <dbReference type="EMBL" id="OZM57893.1"/>
    </source>
</evidence>
<evidence type="ECO:0000259" key="3">
    <source>
        <dbReference type="Pfam" id="PF12850"/>
    </source>
</evidence>
<accession>A0A263BVW9</accession>
<dbReference type="GO" id="GO:0046872">
    <property type="term" value="F:metal ion binding"/>
    <property type="evidence" value="ECO:0007669"/>
    <property type="project" value="UniProtKB-KW"/>
</dbReference>
<reference evidence="5" key="1">
    <citation type="submission" date="2017-08" db="EMBL/GenBank/DDBJ databases">
        <authorList>
            <person name="Huang Z."/>
        </authorList>
    </citation>
    <scope>NUCLEOTIDE SEQUENCE [LARGE SCALE GENOMIC DNA]</scope>
    <source>
        <strain evidence="5">SA5d-4</strain>
    </source>
</reference>
<dbReference type="Proteomes" id="UP000217083">
    <property type="component" value="Unassembled WGS sequence"/>
</dbReference>
<sequence>MNVLIISDTHGWKDQLLQVIERHKNEVDAIIHCGDSELPVDAKELEGVLTVQGNCDIAPFPEEIIQEINGKVFYITHGHYYNVKHSLMNLMYRSEEVGADIVCFGHSHVFTSERSNDKLFINPGSLKNPRLVTTGTYAIYTLHDDRSEEVTYYDLQGNVMKEWSKTF</sequence>
<dbReference type="EC" id="3.1.4.-" evidence="2"/>
<keyword evidence="2" id="KW-0479">Metal-binding</keyword>
<comment type="similarity">
    <text evidence="1 2">Belongs to the metallophosphoesterase superfamily. YfcE family.</text>
</comment>
<reference evidence="4 5" key="2">
    <citation type="submission" date="2017-09" db="EMBL/GenBank/DDBJ databases">
        <title>Bacillus patelloidae sp. nov., isolated from the intestinal tract of a marine limpet.</title>
        <authorList>
            <person name="Liu R."/>
            <person name="Dong C."/>
            <person name="Shao Z."/>
        </authorList>
    </citation>
    <scope>NUCLEOTIDE SEQUENCE [LARGE SCALE GENOMIC DNA]</scope>
    <source>
        <strain evidence="4 5">SA5d-4</strain>
    </source>
</reference>
<name>A0A263BVW9_9BACI</name>
<protein>
    <recommendedName>
        <fullName evidence="2">Phosphoesterase</fullName>
        <ecNumber evidence="2">3.1.4.-</ecNumber>
    </recommendedName>
</protein>
<dbReference type="CDD" id="cd00841">
    <property type="entry name" value="MPP_YfcE"/>
    <property type="match status" value="1"/>
</dbReference>
<dbReference type="InterPro" id="IPR000979">
    <property type="entry name" value="Phosphodiesterase_MJ0936/Vps29"/>
</dbReference>
<organism evidence="4 5">
    <name type="scientific">Lottiidibacillus patelloidae</name>
    <dbReference type="NCBI Taxonomy" id="2670334"/>
    <lineage>
        <taxon>Bacteria</taxon>
        <taxon>Bacillati</taxon>
        <taxon>Bacillota</taxon>
        <taxon>Bacilli</taxon>
        <taxon>Bacillales</taxon>
        <taxon>Bacillaceae</taxon>
        <taxon>Lottiidibacillus</taxon>
    </lineage>
</organism>
<proteinExistence type="inferred from homology"/>
<dbReference type="NCBIfam" id="TIGR00040">
    <property type="entry name" value="yfcE"/>
    <property type="match status" value="1"/>
</dbReference>
<dbReference type="GO" id="GO:0016787">
    <property type="term" value="F:hydrolase activity"/>
    <property type="evidence" value="ECO:0007669"/>
    <property type="project" value="UniProtKB-UniRule"/>
</dbReference>
<dbReference type="PANTHER" id="PTHR11124">
    <property type="entry name" value="VACUOLAR SORTING PROTEIN VPS29"/>
    <property type="match status" value="1"/>
</dbReference>